<dbReference type="GeneID" id="19466349"/>
<evidence type="ECO:0000256" key="2">
    <source>
        <dbReference type="ARBA" id="ARBA00010617"/>
    </source>
</evidence>
<evidence type="ECO:0000256" key="4">
    <source>
        <dbReference type="ARBA" id="ARBA00023002"/>
    </source>
</evidence>
<keyword evidence="10" id="KW-1185">Reference proteome</keyword>
<dbReference type="InterPro" id="IPR036396">
    <property type="entry name" value="Cyt_P450_sf"/>
</dbReference>
<feature type="transmembrane region" description="Helical" evidence="8">
    <location>
        <begin position="12"/>
        <end position="34"/>
    </location>
</feature>
<reference evidence="9 10" key="1">
    <citation type="journal article" date="2013" name="BMC Genomics">
        <title>Genomics-driven discovery of the pneumocandin biosynthetic gene cluster in the fungus Glarea lozoyensis.</title>
        <authorList>
            <person name="Chen L."/>
            <person name="Yue Q."/>
            <person name="Zhang X."/>
            <person name="Xiang M."/>
            <person name="Wang C."/>
            <person name="Li S."/>
            <person name="Che Y."/>
            <person name="Ortiz-Lopez F.J."/>
            <person name="Bills G.F."/>
            <person name="Liu X."/>
            <person name="An Z."/>
        </authorList>
    </citation>
    <scope>NUCLEOTIDE SEQUENCE [LARGE SCALE GENOMIC DNA]</scope>
    <source>
        <strain evidence="10">ATCC 20868 / MF5171</strain>
    </source>
</reference>
<dbReference type="Proteomes" id="UP000016922">
    <property type="component" value="Unassembled WGS sequence"/>
</dbReference>
<dbReference type="AlphaFoldDB" id="S3E0W5"/>
<dbReference type="PANTHER" id="PTHR24305:SF157">
    <property type="entry name" value="N-ACETYLTRYPTOPHAN 6-HYDROXYLASE IVOC-RELATED"/>
    <property type="match status" value="1"/>
</dbReference>
<dbReference type="HOGENOM" id="CLU_001570_14_4_1"/>
<dbReference type="Gene3D" id="1.10.630.10">
    <property type="entry name" value="Cytochrome P450"/>
    <property type="match status" value="1"/>
</dbReference>
<dbReference type="GO" id="GO:0004497">
    <property type="term" value="F:monooxygenase activity"/>
    <property type="evidence" value="ECO:0007669"/>
    <property type="project" value="UniProtKB-KW"/>
</dbReference>
<dbReference type="STRING" id="1116229.S3E0W5"/>
<evidence type="ECO:0000256" key="5">
    <source>
        <dbReference type="ARBA" id="ARBA00023004"/>
    </source>
</evidence>
<keyword evidence="4" id="KW-0560">Oxidoreductase</keyword>
<dbReference type="EMBL" id="KE145359">
    <property type="protein sequence ID" value="EPE32163.1"/>
    <property type="molecule type" value="Genomic_DNA"/>
</dbReference>
<gene>
    <name evidence="9" type="ORF">GLAREA_07296</name>
</gene>
<dbReference type="RefSeq" id="XP_008080175.1">
    <property type="nucleotide sequence ID" value="XM_008081984.1"/>
</dbReference>
<dbReference type="OMA" id="YRSDGRW"/>
<dbReference type="InterPro" id="IPR001128">
    <property type="entry name" value="Cyt_P450"/>
</dbReference>
<keyword evidence="7" id="KW-0349">Heme</keyword>
<proteinExistence type="inferred from homology"/>
<dbReference type="GO" id="GO:0005506">
    <property type="term" value="F:iron ion binding"/>
    <property type="evidence" value="ECO:0007669"/>
    <property type="project" value="InterPro"/>
</dbReference>
<name>S3E0W5_GLAL2</name>
<keyword evidence="8" id="KW-1133">Transmembrane helix</keyword>
<keyword evidence="5 7" id="KW-0408">Iron</keyword>
<dbReference type="InterPro" id="IPR002403">
    <property type="entry name" value="Cyt_P450_E_grp-IV"/>
</dbReference>
<dbReference type="GO" id="GO:0016705">
    <property type="term" value="F:oxidoreductase activity, acting on paired donors, with incorporation or reduction of molecular oxygen"/>
    <property type="evidence" value="ECO:0007669"/>
    <property type="project" value="InterPro"/>
</dbReference>
<dbReference type="SUPFAM" id="SSF48264">
    <property type="entry name" value="Cytochrome P450"/>
    <property type="match status" value="1"/>
</dbReference>
<dbReference type="InterPro" id="IPR050121">
    <property type="entry name" value="Cytochrome_P450_monoxygenase"/>
</dbReference>
<dbReference type="PRINTS" id="PR00385">
    <property type="entry name" value="P450"/>
</dbReference>
<evidence type="ECO:0000256" key="3">
    <source>
        <dbReference type="ARBA" id="ARBA00022723"/>
    </source>
</evidence>
<dbReference type="Pfam" id="PF00067">
    <property type="entry name" value="p450"/>
    <property type="match status" value="1"/>
</dbReference>
<sequence>MFSDTHFKDLLVWPNLLVIFVLWLASLVFYRVFLHPLANFPGPKLAAVTRYYEAYFDVIQNGQYTFKIAEMHKKYGPIVRISPYELHVIDPAFFEKLYRQEGRWNKYAWSLDAFSGKGAMICSTDHDIHKTRRQPLNSFLSKAKVASQQVLIRQNVEKLCDRITLFIDSGDTIILGAATSAFARDVATEYIIGRNYNSLDLEDFNVGMTVLLQGSGRIWRITKHITWFGPTMKSMPVDWVIKVADAGMKAFFAYLKETTKDTKELLAQATSSTPDQKHQRTIVNEIMNSNLPPVEKSFDRVFDEVVTVTGAGFETIANALRLIFYHVFSNDEILRTLRVELRSATKRSSSDEIDLKTLEQLPYLTSVIMEGLRLSPAIATRSARIAPDRELIYGRWRIPAGTPVGMTTLLMHTDEKLYPDPMCFNPERWMDFDDRKKAEKTFAPFTKGTRICIGMHLAWAEIYLVLSTLVQRFDFDFKDVSGKDFECNSDQFIIGTPSNGVLNATVTSAEIS</sequence>
<keyword evidence="8" id="KW-0812">Transmembrane</keyword>
<evidence type="ECO:0000313" key="9">
    <source>
        <dbReference type="EMBL" id="EPE32163.1"/>
    </source>
</evidence>
<evidence type="ECO:0000256" key="7">
    <source>
        <dbReference type="PIRSR" id="PIRSR602403-1"/>
    </source>
</evidence>
<dbReference type="KEGG" id="glz:GLAREA_07296"/>
<evidence type="ECO:0000256" key="6">
    <source>
        <dbReference type="ARBA" id="ARBA00023033"/>
    </source>
</evidence>
<keyword evidence="3 7" id="KW-0479">Metal-binding</keyword>
<evidence type="ECO:0000313" key="10">
    <source>
        <dbReference type="Proteomes" id="UP000016922"/>
    </source>
</evidence>
<dbReference type="PRINTS" id="PR00465">
    <property type="entry name" value="EP450IV"/>
</dbReference>
<comment type="cofactor">
    <cofactor evidence="1 7">
        <name>heme</name>
        <dbReference type="ChEBI" id="CHEBI:30413"/>
    </cofactor>
</comment>
<keyword evidence="6" id="KW-0503">Monooxygenase</keyword>
<dbReference type="PANTHER" id="PTHR24305">
    <property type="entry name" value="CYTOCHROME P450"/>
    <property type="match status" value="1"/>
</dbReference>
<evidence type="ECO:0000256" key="1">
    <source>
        <dbReference type="ARBA" id="ARBA00001971"/>
    </source>
</evidence>
<protein>
    <submittedName>
        <fullName evidence="9">Cytochrome P450</fullName>
    </submittedName>
</protein>
<feature type="binding site" description="axial binding residue" evidence="7">
    <location>
        <position position="452"/>
    </location>
    <ligand>
        <name>heme</name>
        <dbReference type="ChEBI" id="CHEBI:30413"/>
    </ligand>
    <ligandPart>
        <name>Fe</name>
        <dbReference type="ChEBI" id="CHEBI:18248"/>
    </ligandPart>
</feature>
<evidence type="ECO:0000256" key="8">
    <source>
        <dbReference type="SAM" id="Phobius"/>
    </source>
</evidence>
<keyword evidence="8" id="KW-0472">Membrane</keyword>
<dbReference type="OrthoDB" id="3945418at2759"/>
<organism evidence="9 10">
    <name type="scientific">Glarea lozoyensis (strain ATCC 20868 / MF5171)</name>
    <dbReference type="NCBI Taxonomy" id="1116229"/>
    <lineage>
        <taxon>Eukaryota</taxon>
        <taxon>Fungi</taxon>
        <taxon>Dikarya</taxon>
        <taxon>Ascomycota</taxon>
        <taxon>Pezizomycotina</taxon>
        <taxon>Leotiomycetes</taxon>
        <taxon>Helotiales</taxon>
        <taxon>Helotiaceae</taxon>
        <taxon>Glarea</taxon>
    </lineage>
</organism>
<dbReference type="eggNOG" id="KOG0157">
    <property type="taxonomic scope" value="Eukaryota"/>
</dbReference>
<dbReference type="CDD" id="cd11062">
    <property type="entry name" value="CYP58-like"/>
    <property type="match status" value="1"/>
</dbReference>
<accession>S3E0W5</accession>
<dbReference type="GO" id="GO:0020037">
    <property type="term" value="F:heme binding"/>
    <property type="evidence" value="ECO:0007669"/>
    <property type="project" value="InterPro"/>
</dbReference>
<comment type="similarity">
    <text evidence="2">Belongs to the cytochrome P450 family.</text>
</comment>